<keyword evidence="4" id="KW-0808">Transferase</keyword>
<feature type="transmembrane region" description="Helical" evidence="6">
    <location>
        <begin position="393"/>
        <end position="413"/>
    </location>
</feature>
<feature type="transmembrane region" description="Helical" evidence="6">
    <location>
        <begin position="609"/>
        <end position="628"/>
    </location>
</feature>
<name>A0A936NGP6_9ACTN</name>
<keyword evidence="3" id="KW-0328">Glycosyltransferase</keyword>
<keyword evidence="6" id="KW-0812">Transmembrane</keyword>
<dbReference type="PANTHER" id="PTHR43179:SF12">
    <property type="entry name" value="GALACTOFURANOSYLTRANSFERASE GLFT2"/>
    <property type="match status" value="1"/>
</dbReference>
<keyword evidence="6" id="KW-0472">Membrane</keyword>
<feature type="compositionally biased region" description="Acidic residues" evidence="5">
    <location>
        <begin position="1104"/>
        <end position="1126"/>
    </location>
</feature>
<evidence type="ECO:0000313" key="8">
    <source>
        <dbReference type="EMBL" id="MBK9298597.1"/>
    </source>
</evidence>
<keyword evidence="6" id="KW-1133">Transmembrane helix</keyword>
<sequence length="1407" mass="149675">MTSSRARGGLTISTRAKNPQDNQSAQAPRATTSGTGAPAVVVVLVTHNPQETFETTLASLEAQDYANQAVLVFDNDSDEPVDGRVKAVLSDAHVVRLAANRGFGAAANRAPAVVKGASFYLFCHDDVYLEPNTVSALVAEAFRSNAGVVGPKFVDWDEPEMLLDVGRAIDKFAFPAPVTEPGELDQAQHDAVRDTFSVNGATMLVRADLFEAVDGFPSDFSAYEEDTDLCWRVHLAGARVIVTSDAVVRHREATLREVPAAERLRSQYAHRARMVLTNYSGAHLARVLPQAVLFSLGDLILNLLAFRWVRAADVALAWTWNVAHLPRSLAIRRQVKGFRRSPDTEIRKLQVGGSARVTAFVRGTVGEGAARFNTGAQQSRTVVQRLREGPSQVAALASVLIALVLIIGSRSVILGDIPIIREFSGTGTSWSSMLREYWDGWRTTGLGATAPTPTLVGLVGSLSTLLFGGEGLARNLLIVGCLPAGVTGAWWMARGGSSSKTRALMMVAYVITPVPYNAIAEGRWGALGLWAGLPWMVGLLGRSAGAMPFAGSEFPTLKGLRATVALGLVTAAVTTVLPLAPLLMVIVALLMAAVGTLDRSDLARWERAVPTAIGASAIAFVLHLPWAIGLLLPLPSWSEIVGPVSTAGGPVALRDLVWLDSGPNSFGLVLVGLHLAGAFAILVGREWRFRLATQGWAIALVGWVLAWMGEARIGPVLPPPEVTLMLPVIGLSLAIGAGLAAFERDVAGSDFGFRQVFSMVAATLMVVASVAWVARSANGRWGLPEEGNLAVVGTLTSQAPEGEYRTLWLGDADVLPMGSWTLSNGSSFATTSGLFPRIGDWFEGPSSKGTDTLKEALEDAVAGKTTRLGRLLGAMGIKYVVVAQSGAPLAYDKGKAVVKPPDSTVNALDEQLDLARLSVSKSVFIYDNSAFTPEVAELPSGALDKAGSDLAAILTTDLSGAKAALPERGRFADGSGELADDVELYVARTHDANWTLTVGDAEVEQRPAFGWASQASISSGGDARLVYSPPLVRNLAVIVQLLALVAAINIVSRRRTGVIKVGGLKRMLADRRELVAERKLRREQEPEVDGPLLPTSELPTFTMEGEEVPYEPPESDWSFDDDEEPSLDSGAPAGLDEEAQPGFDADAKPDAARPAPVASDRDGPTTPDGPARPTPRDGDDEAAPEVRPEAAPAAPPETVTRETSEADRRATTEGDEDTGLADEPQLLDDKAEWDPGELEPEWMAEPPAVRRRRRRRNVVLPGETETEAVVEPSGEEQPDVIPFGGGGSDAEGPGDEDAAVAGSEDHPAGSGRGRRQRPRLRLVRGRQDDEPDEPDADEPDAADERDADEPDAAQPAGGPAVSETGDTDEEAPPPVVRRRRSRRNGEEGRTPGEEREPTGDDPNEERP</sequence>
<evidence type="ECO:0000256" key="4">
    <source>
        <dbReference type="ARBA" id="ARBA00022679"/>
    </source>
</evidence>
<feature type="transmembrane region" description="Helical" evidence="6">
    <location>
        <begin position="564"/>
        <end position="597"/>
    </location>
</feature>
<dbReference type="Pfam" id="PF00535">
    <property type="entry name" value="Glycos_transf_2"/>
    <property type="match status" value="1"/>
</dbReference>
<feature type="compositionally biased region" description="Basic residues" evidence="5">
    <location>
        <begin position="1312"/>
        <end position="1324"/>
    </location>
</feature>
<comment type="similarity">
    <text evidence="2">Belongs to the glycosyltransferase 2 family.</text>
</comment>
<feature type="compositionally biased region" description="Basic and acidic residues" evidence="5">
    <location>
        <begin position="1199"/>
        <end position="1212"/>
    </location>
</feature>
<feature type="transmembrane region" description="Helical" evidence="6">
    <location>
        <begin position="754"/>
        <end position="774"/>
    </location>
</feature>
<feature type="region of interest" description="Disordered" evidence="5">
    <location>
        <begin position="1080"/>
        <end position="1407"/>
    </location>
</feature>
<accession>A0A936NGP6</accession>
<evidence type="ECO:0000256" key="5">
    <source>
        <dbReference type="SAM" id="MobiDB-lite"/>
    </source>
</evidence>
<feature type="transmembrane region" description="Helical" evidence="6">
    <location>
        <begin position="503"/>
        <end position="520"/>
    </location>
</feature>
<dbReference type="InterPro" id="IPR001173">
    <property type="entry name" value="Glyco_trans_2-like"/>
</dbReference>
<feature type="domain" description="Glycosyltransferase 2-like" evidence="7">
    <location>
        <begin position="42"/>
        <end position="155"/>
    </location>
</feature>
<comment type="pathway">
    <text evidence="1">Cell wall biogenesis; cell wall polysaccharide biosynthesis.</text>
</comment>
<feature type="transmembrane region" description="Helical" evidence="6">
    <location>
        <begin position="527"/>
        <end position="544"/>
    </location>
</feature>
<dbReference type="Gene3D" id="3.90.550.10">
    <property type="entry name" value="Spore Coat Polysaccharide Biosynthesis Protein SpsA, Chain A"/>
    <property type="match status" value="1"/>
</dbReference>
<feature type="transmembrane region" description="Helical" evidence="6">
    <location>
        <begin position="691"/>
        <end position="709"/>
    </location>
</feature>
<comment type="caution">
    <text evidence="8">The sequence shown here is derived from an EMBL/GenBank/DDBJ whole genome shotgun (WGS) entry which is preliminary data.</text>
</comment>
<evidence type="ECO:0000256" key="2">
    <source>
        <dbReference type="ARBA" id="ARBA00006739"/>
    </source>
</evidence>
<dbReference type="InterPro" id="IPR029044">
    <property type="entry name" value="Nucleotide-diphossugar_trans"/>
</dbReference>
<feature type="compositionally biased region" description="Acidic residues" evidence="5">
    <location>
        <begin position="1264"/>
        <end position="1278"/>
    </location>
</feature>
<evidence type="ECO:0000256" key="1">
    <source>
        <dbReference type="ARBA" id="ARBA00004776"/>
    </source>
</evidence>
<evidence type="ECO:0000256" key="3">
    <source>
        <dbReference type="ARBA" id="ARBA00022676"/>
    </source>
</evidence>
<feature type="compositionally biased region" description="Low complexity" evidence="5">
    <location>
        <begin position="1189"/>
        <end position="1198"/>
    </location>
</feature>
<protein>
    <submittedName>
        <fullName evidence="8">Glycosyltransferase</fullName>
    </submittedName>
</protein>
<dbReference type="GO" id="GO:0016757">
    <property type="term" value="F:glycosyltransferase activity"/>
    <property type="evidence" value="ECO:0007669"/>
    <property type="project" value="UniProtKB-KW"/>
</dbReference>
<dbReference type="SUPFAM" id="SSF53448">
    <property type="entry name" value="Nucleotide-diphospho-sugar transferases"/>
    <property type="match status" value="1"/>
</dbReference>
<organism evidence="8 9">
    <name type="scientific">Candidatus Neomicrothrix subdominans</name>
    <dbReference type="NCBI Taxonomy" id="2954438"/>
    <lineage>
        <taxon>Bacteria</taxon>
        <taxon>Bacillati</taxon>
        <taxon>Actinomycetota</taxon>
        <taxon>Acidimicrobiia</taxon>
        <taxon>Acidimicrobiales</taxon>
        <taxon>Microthrixaceae</taxon>
        <taxon>Candidatus Neomicrothrix</taxon>
    </lineage>
</organism>
<dbReference type="Proteomes" id="UP000727993">
    <property type="component" value="Unassembled WGS sequence"/>
</dbReference>
<reference evidence="8 9" key="1">
    <citation type="submission" date="2020-10" db="EMBL/GenBank/DDBJ databases">
        <title>Connecting structure to function with the recovery of over 1000 high-quality activated sludge metagenome-assembled genomes encoding full-length rRNA genes using long-read sequencing.</title>
        <authorList>
            <person name="Singleton C.M."/>
            <person name="Petriglieri F."/>
            <person name="Kristensen J.M."/>
            <person name="Kirkegaard R.H."/>
            <person name="Michaelsen T.Y."/>
            <person name="Andersen M.H."/>
            <person name="Karst S.M."/>
            <person name="Dueholm M.S."/>
            <person name="Nielsen P.H."/>
            <person name="Albertsen M."/>
        </authorList>
    </citation>
    <scope>NUCLEOTIDE SEQUENCE [LARGE SCALE GENOMIC DNA]</scope>
    <source>
        <strain evidence="8">Lyne_18-Q3-R50-59_MAXAC.006</strain>
    </source>
</reference>
<feature type="compositionally biased region" description="Acidic residues" evidence="5">
    <location>
        <begin position="1329"/>
        <end position="1351"/>
    </location>
</feature>
<dbReference type="CDD" id="cd04186">
    <property type="entry name" value="GT_2_like_c"/>
    <property type="match status" value="1"/>
</dbReference>
<evidence type="ECO:0000256" key="6">
    <source>
        <dbReference type="SAM" id="Phobius"/>
    </source>
</evidence>
<feature type="transmembrane region" description="Helical" evidence="6">
    <location>
        <begin position="472"/>
        <end position="491"/>
    </location>
</feature>
<feature type="compositionally biased region" description="Basic and acidic residues" evidence="5">
    <location>
        <begin position="1383"/>
        <end position="1407"/>
    </location>
</feature>
<dbReference type="PANTHER" id="PTHR43179">
    <property type="entry name" value="RHAMNOSYLTRANSFERASE WBBL"/>
    <property type="match status" value="1"/>
</dbReference>
<evidence type="ECO:0000313" key="9">
    <source>
        <dbReference type="Proteomes" id="UP000727993"/>
    </source>
</evidence>
<gene>
    <name evidence="8" type="ORF">IPN02_17580</name>
</gene>
<feature type="region of interest" description="Disordered" evidence="5">
    <location>
        <begin position="1"/>
        <end position="33"/>
    </location>
</feature>
<feature type="transmembrane region" description="Helical" evidence="6">
    <location>
        <begin position="724"/>
        <end position="742"/>
    </location>
</feature>
<feature type="transmembrane region" description="Helical" evidence="6">
    <location>
        <begin position="665"/>
        <end position="684"/>
    </location>
</feature>
<dbReference type="EMBL" id="JADJZA010000010">
    <property type="protein sequence ID" value="MBK9298597.1"/>
    <property type="molecule type" value="Genomic_DNA"/>
</dbReference>
<evidence type="ECO:0000259" key="7">
    <source>
        <dbReference type="Pfam" id="PF00535"/>
    </source>
</evidence>
<proteinExistence type="inferred from homology"/>